<feature type="compositionally biased region" description="Acidic residues" evidence="1">
    <location>
        <begin position="189"/>
        <end position="198"/>
    </location>
</feature>
<dbReference type="KEGG" id="bgh:BDBG_02708"/>
<evidence type="ECO:0000256" key="1">
    <source>
        <dbReference type="SAM" id="MobiDB-lite"/>
    </source>
</evidence>
<dbReference type="GeneID" id="8510031"/>
<gene>
    <name evidence="2" type="ORF">BDBG_02708</name>
</gene>
<dbReference type="Proteomes" id="UP000002038">
    <property type="component" value="Unassembled WGS sequence"/>
</dbReference>
<organism evidence="2 3">
    <name type="scientific">Blastomyces gilchristii (strain SLH14081)</name>
    <name type="common">Blastomyces dermatitidis</name>
    <dbReference type="NCBI Taxonomy" id="559298"/>
    <lineage>
        <taxon>Eukaryota</taxon>
        <taxon>Fungi</taxon>
        <taxon>Dikarya</taxon>
        <taxon>Ascomycota</taxon>
        <taxon>Pezizomycotina</taxon>
        <taxon>Eurotiomycetes</taxon>
        <taxon>Eurotiomycetidae</taxon>
        <taxon>Onygenales</taxon>
        <taxon>Ajellomycetaceae</taxon>
        <taxon>Blastomyces</taxon>
    </lineage>
</organism>
<dbReference type="AlphaFoldDB" id="A0A179UHN3"/>
<reference evidence="3" key="1">
    <citation type="journal article" date="2015" name="PLoS Genet.">
        <title>The dynamic genome and transcriptome of the human fungal pathogen Blastomyces and close relative Emmonsia.</title>
        <authorList>
            <person name="Munoz J.F."/>
            <person name="Gauthier G.M."/>
            <person name="Desjardins C.A."/>
            <person name="Gallo J.E."/>
            <person name="Holder J."/>
            <person name="Sullivan T.D."/>
            <person name="Marty A.J."/>
            <person name="Carmen J.C."/>
            <person name="Chen Z."/>
            <person name="Ding L."/>
            <person name="Gujja S."/>
            <person name="Magrini V."/>
            <person name="Misas E."/>
            <person name="Mitreva M."/>
            <person name="Priest M."/>
            <person name="Saif S."/>
            <person name="Whiston E.A."/>
            <person name="Young S."/>
            <person name="Zeng Q."/>
            <person name="Goldman W.E."/>
            <person name="Mardis E.R."/>
            <person name="Taylor J.W."/>
            <person name="McEwen J.G."/>
            <person name="Clay O.K."/>
            <person name="Klein B.S."/>
            <person name="Cuomo C.A."/>
        </authorList>
    </citation>
    <scope>NUCLEOTIDE SEQUENCE [LARGE SCALE GENOMIC DNA]</scope>
    <source>
        <strain evidence="3">SLH14081</strain>
    </source>
</reference>
<keyword evidence="3" id="KW-1185">Reference proteome</keyword>
<protein>
    <submittedName>
        <fullName evidence="2">Uncharacterized protein</fullName>
    </submittedName>
</protein>
<dbReference type="EMBL" id="GG657451">
    <property type="protein sequence ID" value="OAT06521.1"/>
    <property type="molecule type" value="Genomic_DNA"/>
</dbReference>
<accession>A0A179UHN3</accession>
<sequence>MAIQRAHPLPSTQTHLDNLEGKCDTAAISLAGYISPVSFATSTLKYQLLHIVHLIPNARQPIEDALPMLSWKHPSLPQRRRRWLETMPYKRIYHHPSGVTTSWIASNLELIAQVQTSKISDRDSVPVNMPDAHSQHHLLEDGESADVQRQIIAPPLPSSPSHPQHYGVSRQTIPPPPPKSSSSPKQITDEDEETVKAW</sequence>
<proteinExistence type="predicted"/>
<evidence type="ECO:0000313" key="3">
    <source>
        <dbReference type="Proteomes" id="UP000002038"/>
    </source>
</evidence>
<evidence type="ECO:0000313" key="2">
    <source>
        <dbReference type="EMBL" id="OAT06521.1"/>
    </source>
</evidence>
<dbReference type="RefSeq" id="XP_031577268.1">
    <property type="nucleotide sequence ID" value="XM_031720920.1"/>
</dbReference>
<dbReference type="VEuPathDB" id="FungiDB:BDBG_02708"/>
<feature type="region of interest" description="Disordered" evidence="1">
    <location>
        <begin position="153"/>
        <end position="198"/>
    </location>
</feature>
<name>A0A179UHN3_BLAGS</name>